<feature type="compositionally biased region" description="Low complexity" evidence="1">
    <location>
        <begin position="572"/>
        <end position="586"/>
    </location>
</feature>
<reference evidence="3 4" key="1">
    <citation type="submission" date="2015-01" db="EMBL/GenBank/DDBJ databases">
        <title>The Genome Sequence of Exophiala oligosperma CBS72588.</title>
        <authorList>
            <consortium name="The Broad Institute Genomics Platform"/>
            <person name="Cuomo C."/>
            <person name="de Hoog S."/>
            <person name="Gorbushina A."/>
            <person name="Stielow B."/>
            <person name="Teixiera M."/>
            <person name="Abouelleil A."/>
            <person name="Chapman S.B."/>
            <person name="Priest M."/>
            <person name="Young S.K."/>
            <person name="Wortman J."/>
            <person name="Nusbaum C."/>
            <person name="Birren B."/>
        </authorList>
    </citation>
    <scope>NUCLEOTIDE SEQUENCE [LARGE SCALE GENOMIC DNA]</scope>
    <source>
        <strain evidence="3 4">CBS 72588</strain>
    </source>
</reference>
<evidence type="ECO:0000256" key="2">
    <source>
        <dbReference type="SAM" id="Phobius"/>
    </source>
</evidence>
<dbReference type="Proteomes" id="UP000053342">
    <property type="component" value="Unassembled WGS sequence"/>
</dbReference>
<evidence type="ECO:0000313" key="4">
    <source>
        <dbReference type="Proteomes" id="UP000053342"/>
    </source>
</evidence>
<feature type="compositionally biased region" description="Low complexity" evidence="1">
    <location>
        <begin position="346"/>
        <end position="372"/>
    </location>
</feature>
<evidence type="ECO:0000256" key="1">
    <source>
        <dbReference type="SAM" id="MobiDB-lite"/>
    </source>
</evidence>
<feature type="region of interest" description="Disordered" evidence="1">
    <location>
        <begin position="344"/>
        <end position="372"/>
    </location>
</feature>
<dbReference type="RefSeq" id="XP_016266556.1">
    <property type="nucleotide sequence ID" value="XM_016402659.1"/>
</dbReference>
<dbReference type="VEuPathDB" id="FungiDB:PV06_02016"/>
<keyword evidence="2" id="KW-0472">Membrane</keyword>
<feature type="region of interest" description="Disordered" evidence="1">
    <location>
        <begin position="541"/>
        <end position="604"/>
    </location>
</feature>
<feature type="compositionally biased region" description="Polar residues" evidence="1">
    <location>
        <begin position="593"/>
        <end position="603"/>
    </location>
</feature>
<gene>
    <name evidence="3" type="ORF">PV06_02016</name>
</gene>
<dbReference type="SUPFAM" id="SSF117281">
    <property type="entry name" value="Kelch motif"/>
    <property type="match status" value="1"/>
</dbReference>
<feature type="transmembrane region" description="Helical" evidence="2">
    <location>
        <begin position="377"/>
        <end position="401"/>
    </location>
</feature>
<keyword evidence="2" id="KW-1133">Transmembrane helix</keyword>
<dbReference type="HOGENOM" id="CLU_013054_0_0_1"/>
<proteinExistence type="predicted"/>
<keyword evidence="2" id="KW-0812">Transmembrane</keyword>
<dbReference type="STRING" id="215243.A0A0D2DUU6"/>
<dbReference type="OrthoDB" id="5352000at2759"/>
<feature type="compositionally biased region" description="Polar residues" evidence="1">
    <location>
        <begin position="781"/>
        <end position="797"/>
    </location>
</feature>
<sequence>MSAPKPPVALKNQCSIVHDGVIYVYSPDAFQTLELKEGAQWKQETNGVSVKGAVCVKGGVDGDNSKTALYVVGGAANASSSDYPGLQRFSITDKSWQTITPAVKVTQNRHNHGAAYMNTSSSILVYAGSQDSGYDGLSSETFVLETYPPYRVLAYSSTAPPTKKPIMLPWSEDRAFMAGGSSTNVNLFTFGPQDGWQDLGLSLPAPLPDSSVAQSAILTLDDNSKILQTFNLGQDVPNITSNVLLNAGGQLASFGETVGGSVPTSTPTASAGGGSKAKRDVFLNTYPSYNNSLAPSSSRTDFDLVQGENGLAAFVGGSTDSVAFFNQTGNSWISTTSILGKQEAISTPSTTQSPASASATSTPSSPAGTSSHKTNGLAILGGVLGGICGLAAILIIILLWLRSVRRKRERAEKQSGYGDDKKRSGEYNFEEQGLQPLARQGQPMGRSPVPSTVITEADSTAMVGNKGDPKYLIRRVSSERVQTPGYRGSGIGFGQALFKRDKSPLSISKPMNPVLGDYQARPSIELGRATPVGEPMVATVATPARKASQRKTDEGWGKYFQSEPQTGNRTMFFGRSSGASRGKSGFWPGSGVPESSTRSTPARSTKIVLRDSNGNPLQAHMVAAGSPTLEHGHPDPQSRGLQVAEGIPARISRASSVSTNSDEEYEDDHIEGAFSSGIPASVDGMPWTPVGNTWGGPAQRPLRPPSSYYQTQDMPLQTASSEETTGTQGSSIPSFPMPNSVRSMNPDGGSVSTAEAPAIRVNGHGQESRDYFSHTRARSGTPENNDMSWLNLGTPNR</sequence>
<feature type="compositionally biased region" description="Low complexity" evidence="1">
    <location>
        <begin position="717"/>
        <end position="731"/>
    </location>
</feature>
<dbReference type="Gene3D" id="2.120.10.80">
    <property type="entry name" value="Kelch-type beta propeller"/>
    <property type="match status" value="1"/>
</dbReference>
<name>A0A0D2DUU6_9EURO</name>
<dbReference type="AlphaFoldDB" id="A0A0D2DUU6"/>
<evidence type="ECO:0008006" key="5">
    <source>
        <dbReference type="Google" id="ProtNLM"/>
    </source>
</evidence>
<dbReference type="GeneID" id="27354090"/>
<dbReference type="InterPro" id="IPR015915">
    <property type="entry name" value="Kelch-typ_b-propeller"/>
</dbReference>
<protein>
    <recommendedName>
        <fullName evidence="5">Pre-mRNA splicing factor CLF1</fullName>
    </recommendedName>
</protein>
<keyword evidence="4" id="KW-1185">Reference proteome</keyword>
<accession>A0A0D2DUU6</accession>
<evidence type="ECO:0000313" key="3">
    <source>
        <dbReference type="EMBL" id="KIW46340.1"/>
    </source>
</evidence>
<organism evidence="3 4">
    <name type="scientific">Exophiala oligosperma</name>
    <dbReference type="NCBI Taxonomy" id="215243"/>
    <lineage>
        <taxon>Eukaryota</taxon>
        <taxon>Fungi</taxon>
        <taxon>Dikarya</taxon>
        <taxon>Ascomycota</taxon>
        <taxon>Pezizomycotina</taxon>
        <taxon>Eurotiomycetes</taxon>
        <taxon>Chaetothyriomycetidae</taxon>
        <taxon>Chaetothyriales</taxon>
        <taxon>Herpotrichiellaceae</taxon>
        <taxon>Exophiala</taxon>
    </lineage>
</organism>
<feature type="region of interest" description="Disordered" evidence="1">
    <location>
        <begin position="687"/>
        <end position="797"/>
    </location>
</feature>
<dbReference type="EMBL" id="KN847333">
    <property type="protein sequence ID" value="KIW46340.1"/>
    <property type="molecule type" value="Genomic_DNA"/>
</dbReference>